<comment type="caution">
    <text evidence="1">The sequence shown here is derived from an EMBL/GenBank/DDBJ whole genome shotgun (WGS) entry which is preliminary data.</text>
</comment>
<organism evidence="1 2">
    <name type="scientific">Dryococelus australis</name>
    <dbReference type="NCBI Taxonomy" id="614101"/>
    <lineage>
        <taxon>Eukaryota</taxon>
        <taxon>Metazoa</taxon>
        <taxon>Ecdysozoa</taxon>
        <taxon>Arthropoda</taxon>
        <taxon>Hexapoda</taxon>
        <taxon>Insecta</taxon>
        <taxon>Pterygota</taxon>
        <taxon>Neoptera</taxon>
        <taxon>Polyneoptera</taxon>
        <taxon>Phasmatodea</taxon>
        <taxon>Verophasmatodea</taxon>
        <taxon>Anareolatae</taxon>
        <taxon>Phasmatidae</taxon>
        <taxon>Eurycanthinae</taxon>
        <taxon>Dryococelus</taxon>
    </lineage>
</organism>
<protein>
    <submittedName>
        <fullName evidence="1">Uncharacterized protein</fullName>
    </submittedName>
</protein>
<name>A0ABQ9HXI9_9NEOP</name>
<dbReference type="Proteomes" id="UP001159363">
    <property type="component" value="Chromosome 3"/>
</dbReference>
<accession>A0ABQ9HXI9</accession>
<reference evidence="1 2" key="1">
    <citation type="submission" date="2023-02" db="EMBL/GenBank/DDBJ databases">
        <title>LHISI_Scaffold_Assembly.</title>
        <authorList>
            <person name="Stuart O.P."/>
            <person name="Cleave R."/>
            <person name="Magrath M.J.L."/>
            <person name="Mikheyev A.S."/>
        </authorList>
    </citation>
    <scope>NUCLEOTIDE SEQUENCE [LARGE SCALE GENOMIC DNA]</scope>
    <source>
        <strain evidence="1">Daus_M_001</strain>
        <tissue evidence="1">Leg muscle</tissue>
    </source>
</reference>
<dbReference type="EMBL" id="JARBHB010000003">
    <property type="protein sequence ID" value="KAJ8888518.1"/>
    <property type="molecule type" value="Genomic_DNA"/>
</dbReference>
<proteinExistence type="predicted"/>
<evidence type="ECO:0000313" key="1">
    <source>
        <dbReference type="EMBL" id="KAJ8888518.1"/>
    </source>
</evidence>
<evidence type="ECO:0000313" key="2">
    <source>
        <dbReference type="Proteomes" id="UP001159363"/>
    </source>
</evidence>
<sequence>MVLTHLIERCPNNCHVFIHEGGPEIVVGVTQHLEGNTDIVNAANILLSQYIKEFTFVTRDFTPLATHIHNDKGKSDMGVAGPAETPLARLMRSGANLERIFSESMTMEGQVPRMGSSTMSRSISTKCTENVCSELNSLCELCEGNNCDKAEIQQSKGETSVISTNSSYSFKILNHLKSVCGKLFSNRNNFCAENLLGEKVNKTFNGESSNTSCEECRSCNNQQSFVYQNSVGAQTTPSISNKYKKFDAKFSNRSIFDSKKETSLMMTRKAVFSALNNSKRTEAYKAKNLASSSHGHTNYNTWQKNIGQNSTSTPLNLRTSSLATTPSKGYKDHFSCTPSTYSVCSDQLVCVRKFSEAELVNLFQGVELHGSNFRVRM</sequence>
<gene>
    <name evidence="1" type="ORF">PR048_008009</name>
</gene>
<keyword evidence="2" id="KW-1185">Reference proteome</keyword>